<dbReference type="PANTHER" id="PTHR30149:SF0">
    <property type="entry name" value="HYDROGENASE MATURATION FACTOR HYPD"/>
    <property type="match status" value="1"/>
</dbReference>
<dbReference type="Gene3D" id="6.10.20.100">
    <property type="match status" value="1"/>
</dbReference>
<keyword evidence="5" id="KW-1185">Reference proteome</keyword>
<name>A0A6B0T8V0_9EURY</name>
<dbReference type="EMBL" id="WUUT01000005">
    <property type="protein sequence ID" value="MXR52666.1"/>
    <property type="molecule type" value="Genomic_DNA"/>
</dbReference>
<dbReference type="GO" id="GO:0005506">
    <property type="term" value="F:iron ion binding"/>
    <property type="evidence" value="ECO:0007669"/>
    <property type="project" value="TreeGrafter"/>
</dbReference>
<accession>A0A6B0T8V0</accession>
<comment type="similarity">
    <text evidence="1">Belongs to the HypD family.</text>
</comment>
<dbReference type="InterPro" id="IPR002780">
    <property type="entry name" value="Hyd_form_HypD"/>
</dbReference>
<comment type="caution">
    <text evidence="4">The sequence shown here is derived from an EMBL/GenBank/DDBJ whole genome shotgun (WGS) entry which is preliminary data.</text>
</comment>
<dbReference type="PANTHER" id="PTHR30149">
    <property type="entry name" value="HYDROGENASE PROTEIN ASSEMBLY PROTEIN HYPD"/>
    <property type="match status" value="1"/>
</dbReference>
<evidence type="ECO:0000256" key="3">
    <source>
        <dbReference type="ARBA" id="ARBA00023004"/>
    </source>
</evidence>
<proteinExistence type="inferred from homology"/>
<dbReference type="GO" id="GO:0051604">
    <property type="term" value="P:protein maturation"/>
    <property type="evidence" value="ECO:0007669"/>
    <property type="project" value="TreeGrafter"/>
</dbReference>
<dbReference type="GO" id="GO:0070025">
    <property type="term" value="F:carbon monoxide binding"/>
    <property type="evidence" value="ECO:0007669"/>
    <property type="project" value="TreeGrafter"/>
</dbReference>
<gene>
    <name evidence="4" type="primary">hypD</name>
    <name evidence="4" type="ORF">GRX03_13760</name>
</gene>
<dbReference type="NCBIfam" id="TIGR00075">
    <property type="entry name" value="hypD"/>
    <property type="match status" value="1"/>
</dbReference>
<organism evidence="4 5">
    <name type="scientific">Halovenus carboxidivorans</name>
    <dbReference type="NCBI Taxonomy" id="2692199"/>
    <lineage>
        <taxon>Archaea</taxon>
        <taxon>Methanobacteriati</taxon>
        <taxon>Methanobacteriota</taxon>
        <taxon>Stenosarchaea group</taxon>
        <taxon>Halobacteria</taxon>
        <taxon>Halobacteriales</taxon>
        <taxon>Haloarculaceae</taxon>
        <taxon>Halovenus</taxon>
    </lineage>
</organism>
<dbReference type="GO" id="GO:0051539">
    <property type="term" value="F:4 iron, 4 sulfur cluster binding"/>
    <property type="evidence" value="ECO:0007669"/>
    <property type="project" value="TreeGrafter"/>
</dbReference>
<dbReference type="AlphaFoldDB" id="A0A6B0T8V0"/>
<dbReference type="RefSeq" id="WP_368278469.1">
    <property type="nucleotide sequence ID" value="NZ_WUUT01000005.1"/>
</dbReference>
<evidence type="ECO:0000256" key="2">
    <source>
        <dbReference type="ARBA" id="ARBA00022723"/>
    </source>
</evidence>
<evidence type="ECO:0000256" key="1">
    <source>
        <dbReference type="ARBA" id="ARBA00007888"/>
    </source>
</evidence>
<reference evidence="4 5" key="1">
    <citation type="submission" date="2019-12" db="EMBL/GenBank/DDBJ databases">
        <title>Isolation and characterization of three novel carbon monoxide-oxidizing members of Halobacteria from salione crusts and soils.</title>
        <authorList>
            <person name="Myers M.R."/>
            <person name="King G.M."/>
        </authorList>
    </citation>
    <scope>NUCLEOTIDE SEQUENCE [LARGE SCALE GENOMIC DNA]</scope>
    <source>
        <strain evidence="4 5">WSH3</strain>
    </source>
</reference>
<dbReference type="Proteomes" id="UP000466535">
    <property type="component" value="Unassembled WGS sequence"/>
</dbReference>
<keyword evidence="3" id="KW-0408">Iron</keyword>
<dbReference type="Gene3D" id="3.40.50.11750">
    <property type="entry name" value="HypD, alpha/beta domain 1"/>
    <property type="match status" value="2"/>
</dbReference>
<sequence length="370" mass="38885">MTAGGPADSGADELTFRDPERADALRARLESLVDRADDSIRIVHVCGTHEQTIAEFGLRSILPDGLTVAMGPGCPVCVTDSAEVDEAVTLAESGKLVATYGDMLDVPGGDRSLAAVRDAGGDVEVVYSAADAVSLAAETDQEVVFFGVGFETTAAPTASVLRNDPPANFSVLSAHKYVPPAMDVVAAHPNTRVDGFLAAGNAATITGTEVFEPIAGTHDLPVVVGGFEPLDVLYALVELVEAIADDEPAVVNAYPRCVSATGNQAAQTALWDVFERVEGEWRGIAAVPDATLAIRPEYAAYDARERFDIEVDRDSETTECICGDIMAGHAAPRECPLFGEECTPASPVGACMVSDEGPCRIRQTFGEVRQ</sequence>
<protein>
    <submittedName>
        <fullName evidence="4">Hydrogenase formation protein HypD</fullName>
    </submittedName>
</protein>
<dbReference type="InterPro" id="IPR042243">
    <property type="entry name" value="HypD_1"/>
</dbReference>
<dbReference type="PIRSF" id="PIRSF005622">
    <property type="entry name" value="Hydrgn_mat_hypD"/>
    <property type="match status" value="1"/>
</dbReference>
<evidence type="ECO:0000313" key="4">
    <source>
        <dbReference type="EMBL" id="MXR52666.1"/>
    </source>
</evidence>
<keyword evidence="2" id="KW-0479">Metal-binding</keyword>
<dbReference type="InterPro" id="IPR042244">
    <property type="entry name" value="HypD_2_sf"/>
</dbReference>
<evidence type="ECO:0000313" key="5">
    <source>
        <dbReference type="Proteomes" id="UP000466535"/>
    </source>
</evidence>
<dbReference type="Pfam" id="PF01924">
    <property type="entry name" value="HypD"/>
    <property type="match status" value="1"/>
</dbReference>